<reference evidence="2 3" key="1">
    <citation type="submission" date="2019-02" db="EMBL/GenBank/DDBJ databases">
        <title>Sequencing the genomes of 1000 actinobacteria strains.</title>
        <authorList>
            <person name="Klenk H.-P."/>
        </authorList>
    </citation>
    <scope>NUCLEOTIDE SEQUENCE [LARGE SCALE GENOMIC DNA]</scope>
    <source>
        <strain evidence="2 3">DSM 44509</strain>
    </source>
</reference>
<evidence type="ECO:0000313" key="3">
    <source>
        <dbReference type="Proteomes" id="UP000292507"/>
    </source>
</evidence>
<dbReference type="Proteomes" id="UP000292507">
    <property type="component" value="Unassembled WGS sequence"/>
</dbReference>
<proteinExistence type="predicted"/>
<evidence type="ECO:0008006" key="4">
    <source>
        <dbReference type="Google" id="ProtNLM"/>
    </source>
</evidence>
<dbReference type="EMBL" id="SHKV01000001">
    <property type="protein sequence ID" value="RZU31325.1"/>
    <property type="molecule type" value="Genomic_DNA"/>
</dbReference>
<evidence type="ECO:0000256" key="1">
    <source>
        <dbReference type="SAM" id="MobiDB-lite"/>
    </source>
</evidence>
<accession>A0A4Q7Y5W3</accession>
<comment type="caution">
    <text evidence="2">The sequence shown here is derived from an EMBL/GenBank/DDBJ whole genome shotgun (WGS) entry which is preliminary data.</text>
</comment>
<dbReference type="AlphaFoldDB" id="A0A4Q7Y5W3"/>
<sequence length="243" mass="25763">MRIARGLHREARPGTADRPQGMKATGPGHGPFMAAPLPDAVVVDVLRRVDRLLTPLATRLGRPPTLPREQRNRWWAEQVSKVAAGVSAAPRFAGKLADLLPLQNTVGTAVQSLVVLGVAGEHDVTAPAERVSLLARVLLGRDLPAARVESLLARSAGTYVEGTLGPREERRGLRGAGRTLWRAARLLNRIDDALDARPKGGLAARALSNLPVVGVAGGYLAEREALRRAAGRAADLLEGAVRA</sequence>
<feature type="region of interest" description="Disordered" evidence="1">
    <location>
        <begin position="1"/>
        <end position="29"/>
    </location>
</feature>
<name>A0A4Q7Y5W3_9ACTN</name>
<organism evidence="2 3">
    <name type="scientific">Blastococcus saxobsidens</name>
    <dbReference type="NCBI Taxonomy" id="138336"/>
    <lineage>
        <taxon>Bacteria</taxon>
        <taxon>Bacillati</taxon>
        <taxon>Actinomycetota</taxon>
        <taxon>Actinomycetes</taxon>
        <taxon>Geodermatophilales</taxon>
        <taxon>Geodermatophilaceae</taxon>
        <taxon>Blastococcus</taxon>
    </lineage>
</organism>
<protein>
    <recommendedName>
        <fullName evidence="4">EcsC family protein</fullName>
    </recommendedName>
</protein>
<gene>
    <name evidence="2" type="ORF">BKA19_0983</name>
</gene>
<keyword evidence="3" id="KW-1185">Reference proteome</keyword>
<evidence type="ECO:0000313" key="2">
    <source>
        <dbReference type="EMBL" id="RZU31325.1"/>
    </source>
</evidence>